<dbReference type="AlphaFoldDB" id="A0A5E7F6R9"/>
<evidence type="ECO:0000313" key="2">
    <source>
        <dbReference type="EMBL" id="VVO34786.1"/>
    </source>
</evidence>
<dbReference type="Proteomes" id="UP000379480">
    <property type="component" value="Unassembled WGS sequence"/>
</dbReference>
<dbReference type="InterPro" id="IPR012902">
    <property type="entry name" value="N_methyl_site"/>
</dbReference>
<keyword evidence="1" id="KW-0812">Transmembrane</keyword>
<organism evidence="2 3">
    <name type="scientific">Pseudomonas fluorescens</name>
    <dbReference type="NCBI Taxonomy" id="294"/>
    <lineage>
        <taxon>Bacteria</taxon>
        <taxon>Pseudomonadati</taxon>
        <taxon>Pseudomonadota</taxon>
        <taxon>Gammaproteobacteria</taxon>
        <taxon>Pseudomonadales</taxon>
        <taxon>Pseudomonadaceae</taxon>
        <taxon>Pseudomonas</taxon>
    </lineage>
</organism>
<evidence type="ECO:0000313" key="3">
    <source>
        <dbReference type="Proteomes" id="UP000379480"/>
    </source>
</evidence>
<dbReference type="NCBIfam" id="TIGR02532">
    <property type="entry name" value="IV_pilin_GFxxxE"/>
    <property type="match status" value="1"/>
</dbReference>
<sequence>MPYNRGFTLVELILVMVIIGILAAVVGPRFFDRRVFDERLFFEETLAAVRYGQKVALASGCLTQVSLDAGGYRLRQAANCTSGAYSAEVRSPDGETTFAAAAPTDVTLTTVNFPVVFDSLGRPSSAASATIGTVNNGFTFNVTAETGLVQ</sequence>
<feature type="transmembrane region" description="Helical" evidence="1">
    <location>
        <begin position="12"/>
        <end position="31"/>
    </location>
</feature>
<protein>
    <recommendedName>
        <fullName evidence="4">Prepilin-type N-terminal cleavage/methylation domain-containing protein</fullName>
    </recommendedName>
</protein>
<name>A0A5E7F6R9_PSEFL</name>
<keyword evidence="1" id="KW-1133">Transmembrane helix</keyword>
<dbReference type="SUPFAM" id="SSF54523">
    <property type="entry name" value="Pili subunits"/>
    <property type="match status" value="1"/>
</dbReference>
<dbReference type="InterPro" id="IPR045584">
    <property type="entry name" value="Pilin-like"/>
</dbReference>
<dbReference type="EMBL" id="CABVHY010000033">
    <property type="protein sequence ID" value="VVO34786.1"/>
    <property type="molecule type" value="Genomic_DNA"/>
</dbReference>
<dbReference type="Pfam" id="PF07963">
    <property type="entry name" value="N_methyl"/>
    <property type="match status" value="1"/>
</dbReference>
<gene>
    <name evidence="2" type="ORF">PS723_05287</name>
</gene>
<accession>A0A5E7F6R9</accession>
<proteinExistence type="predicted"/>
<dbReference type="OrthoDB" id="5786415at2"/>
<keyword evidence="1" id="KW-0472">Membrane</keyword>
<dbReference type="PROSITE" id="PS00409">
    <property type="entry name" value="PROKAR_NTER_METHYL"/>
    <property type="match status" value="1"/>
</dbReference>
<evidence type="ECO:0000256" key="1">
    <source>
        <dbReference type="SAM" id="Phobius"/>
    </source>
</evidence>
<evidence type="ECO:0008006" key="4">
    <source>
        <dbReference type="Google" id="ProtNLM"/>
    </source>
</evidence>
<dbReference type="Gene3D" id="3.30.700.10">
    <property type="entry name" value="Glycoprotein, Type 4 Pilin"/>
    <property type="match status" value="1"/>
</dbReference>
<dbReference type="RefSeq" id="WP_150806559.1">
    <property type="nucleotide sequence ID" value="NZ_CABVHY010000033.1"/>
</dbReference>
<reference evidence="2 3" key="1">
    <citation type="submission" date="2019-09" db="EMBL/GenBank/DDBJ databases">
        <authorList>
            <person name="Chandra G."/>
            <person name="Truman W A."/>
        </authorList>
    </citation>
    <scope>NUCLEOTIDE SEQUENCE [LARGE SCALE GENOMIC DNA]</scope>
    <source>
        <strain evidence="2">PS723</strain>
    </source>
</reference>